<dbReference type="Gene3D" id="3.40.1280.10">
    <property type="match status" value="1"/>
</dbReference>
<dbReference type="GO" id="GO:0070475">
    <property type="term" value="P:rRNA base methylation"/>
    <property type="evidence" value="ECO:0007669"/>
    <property type="project" value="TreeGrafter"/>
</dbReference>
<keyword evidence="6" id="KW-0489">Methyltransferase</keyword>
<dbReference type="Pfam" id="PF20260">
    <property type="entry name" value="PUA_4"/>
    <property type="match status" value="1"/>
</dbReference>
<evidence type="ECO:0000313" key="14">
    <source>
        <dbReference type="EMBL" id="CAB4674278.1"/>
    </source>
</evidence>
<evidence type="ECO:0000256" key="10">
    <source>
        <dbReference type="ARBA" id="ARBA00047944"/>
    </source>
</evidence>
<evidence type="ECO:0000256" key="8">
    <source>
        <dbReference type="ARBA" id="ARBA00022691"/>
    </source>
</evidence>
<evidence type="ECO:0000256" key="4">
    <source>
        <dbReference type="ARBA" id="ARBA00022490"/>
    </source>
</evidence>
<keyword evidence="8" id="KW-0949">S-adenosyl-L-methionine</keyword>
<keyword evidence="7" id="KW-0808">Transferase</keyword>
<sequence>MRTLFMIDQVPETGIALIDGDEGHHAATVLRIEVGEEILISDGRGNWGEAKVVERSKKSISCEITKTGALKESEIRLTCIQALPKSDRVRETLELLTEGGVDEILPWAANQSIAKWNDKLDGQRKWQSQVRESSKQARRFRIPEVTKIATSNEMKERCTQFDLILIFHESAKATITKVLADISDGEYKKIAIVIGPEGGISASEIEIFESMGGKLVKMGVPVFRSAHAGVAALAAIQTAFKMW</sequence>
<accession>A0A6J7MCL0</accession>
<dbReference type="EMBL" id="CAFAAT010000062">
    <property type="protein sequence ID" value="CAB4806542.1"/>
    <property type="molecule type" value="Genomic_DNA"/>
</dbReference>
<evidence type="ECO:0000256" key="3">
    <source>
        <dbReference type="ARBA" id="ARBA00012328"/>
    </source>
</evidence>
<comment type="function">
    <text evidence="9">Specifically methylates the N3 position of the uracil ring of uridine 1498 (m3U1498) in 16S rRNA. Acts on the fully assembled 30S ribosomal subunit.</text>
</comment>
<dbReference type="PANTHER" id="PTHR30027">
    <property type="entry name" value="RIBOSOMAL RNA SMALL SUBUNIT METHYLTRANSFERASE E"/>
    <property type="match status" value="1"/>
</dbReference>
<evidence type="ECO:0000313" key="15">
    <source>
        <dbReference type="EMBL" id="CAB4737679.1"/>
    </source>
</evidence>
<evidence type="ECO:0000256" key="5">
    <source>
        <dbReference type="ARBA" id="ARBA00022552"/>
    </source>
</evidence>
<dbReference type="GO" id="GO:0070042">
    <property type="term" value="F:rRNA (uridine-N3-)-methyltransferase activity"/>
    <property type="evidence" value="ECO:0007669"/>
    <property type="project" value="TreeGrafter"/>
</dbReference>
<dbReference type="InterPro" id="IPR029028">
    <property type="entry name" value="Alpha/beta_knot_MTases"/>
</dbReference>
<comment type="subcellular location">
    <subcellularLocation>
        <location evidence="1">Cytoplasm</location>
    </subcellularLocation>
</comment>
<dbReference type="GO" id="GO:0005737">
    <property type="term" value="C:cytoplasm"/>
    <property type="evidence" value="ECO:0007669"/>
    <property type="project" value="UniProtKB-SubCell"/>
</dbReference>
<keyword evidence="4" id="KW-0963">Cytoplasm</keyword>
<evidence type="ECO:0000313" key="18">
    <source>
        <dbReference type="EMBL" id="CAB5013933.1"/>
    </source>
</evidence>
<dbReference type="NCBIfam" id="NF008693">
    <property type="entry name" value="PRK11713.2-3"/>
    <property type="match status" value="1"/>
</dbReference>
<dbReference type="CDD" id="cd18084">
    <property type="entry name" value="RsmE-like"/>
    <property type="match status" value="1"/>
</dbReference>
<evidence type="ECO:0000259" key="11">
    <source>
        <dbReference type="Pfam" id="PF04452"/>
    </source>
</evidence>
<dbReference type="InterPro" id="IPR006700">
    <property type="entry name" value="RsmE"/>
</dbReference>
<keyword evidence="5" id="KW-0698">rRNA processing</keyword>
<proteinExistence type="inferred from homology"/>
<gene>
    <name evidence="13" type="ORF">UFOPK1791_00192</name>
    <name evidence="14" type="ORF">UFOPK2312_00751</name>
    <name evidence="15" type="ORF">UFOPK2802_00337</name>
    <name evidence="16" type="ORF">UFOPK3083_00655</name>
    <name evidence="17" type="ORF">UFOPK3948_00568</name>
    <name evidence="18" type="ORF">UFOPK4113_00447</name>
</gene>
<dbReference type="SUPFAM" id="SSF88697">
    <property type="entry name" value="PUA domain-like"/>
    <property type="match status" value="1"/>
</dbReference>
<dbReference type="InterPro" id="IPR029026">
    <property type="entry name" value="tRNA_m1G_MTases_N"/>
</dbReference>
<feature type="domain" description="Ribosomal RNA small subunit methyltransferase E methyltransferase" evidence="11">
    <location>
        <begin position="72"/>
        <end position="237"/>
    </location>
</feature>
<comment type="catalytic activity">
    <reaction evidence="10">
        <text>uridine(1498) in 16S rRNA + S-adenosyl-L-methionine = N(3)-methyluridine(1498) in 16S rRNA + S-adenosyl-L-homocysteine + H(+)</text>
        <dbReference type="Rhea" id="RHEA:42920"/>
        <dbReference type="Rhea" id="RHEA-COMP:10283"/>
        <dbReference type="Rhea" id="RHEA-COMP:10284"/>
        <dbReference type="ChEBI" id="CHEBI:15378"/>
        <dbReference type="ChEBI" id="CHEBI:57856"/>
        <dbReference type="ChEBI" id="CHEBI:59789"/>
        <dbReference type="ChEBI" id="CHEBI:65315"/>
        <dbReference type="ChEBI" id="CHEBI:74502"/>
        <dbReference type="EC" id="2.1.1.193"/>
    </reaction>
</comment>
<dbReference type="EMBL" id="CAFBPL010000035">
    <property type="protein sequence ID" value="CAB5013933.1"/>
    <property type="molecule type" value="Genomic_DNA"/>
</dbReference>
<evidence type="ECO:0000256" key="7">
    <source>
        <dbReference type="ARBA" id="ARBA00022679"/>
    </source>
</evidence>
<name>A0A6J7MCL0_9ZZZZ</name>
<dbReference type="PANTHER" id="PTHR30027:SF3">
    <property type="entry name" value="16S RRNA (URACIL(1498)-N(3))-METHYLTRANSFERASE"/>
    <property type="match status" value="1"/>
</dbReference>
<dbReference type="NCBIfam" id="TIGR00046">
    <property type="entry name" value="RsmE family RNA methyltransferase"/>
    <property type="match status" value="1"/>
</dbReference>
<dbReference type="AlphaFoldDB" id="A0A6J7MCL0"/>
<evidence type="ECO:0000313" key="17">
    <source>
        <dbReference type="EMBL" id="CAB4977828.1"/>
    </source>
</evidence>
<feature type="domain" description="Ribosomal RNA small subunit methyltransferase E PUA-like" evidence="12">
    <location>
        <begin position="18"/>
        <end position="64"/>
    </location>
</feature>
<organism evidence="17">
    <name type="scientific">freshwater metagenome</name>
    <dbReference type="NCBI Taxonomy" id="449393"/>
    <lineage>
        <taxon>unclassified sequences</taxon>
        <taxon>metagenomes</taxon>
        <taxon>ecological metagenomes</taxon>
    </lineage>
</organism>
<evidence type="ECO:0000256" key="2">
    <source>
        <dbReference type="ARBA" id="ARBA00005528"/>
    </source>
</evidence>
<dbReference type="EMBL" id="CAEZWY010000079">
    <property type="protein sequence ID" value="CAB4674278.1"/>
    <property type="molecule type" value="Genomic_DNA"/>
</dbReference>
<dbReference type="InterPro" id="IPR046886">
    <property type="entry name" value="RsmE_MTase_dom"/>
</dbReference>
<evidence type="ECO:0000256" key="6">
    <source>
        <dbReference type="ARBA" id="ARBA00022603"/>
    </source>
</evidence>
<dbReference type="EMBL" id="CAEZUF010000008">
    <property type="protein sequence ID" value="CAB4585458.1"/>
    <property type="molecule type" value="Genomic_DNA"/>
</dbReference>
<dbReference type="EMBL" id="CAFBOI010000051">
    <property type="protein sequence ID" value="CAB4977828.1"/>
    <property type="molecule type" value="Genomic_DNA"/>
</dbReference>
<dbReference type="InterPro" id="IPR015947">
    <property type="entry name" value="PUA-like_sf"/>
</dbReference>
<evidence type="ECO:0000259" key="12">
    <source>
        <dbReference type="Pfam" id="PF20260"/>
    </source>
</evidence>
<protein>
    <recommendedName>
        <fullName evidence="3">16S rRNA (uracil(1498)-N(3))-methyltransferase</fullName>
        <ecNumber evidence="3">2.1.1.193</ecNumber>
    </recommendedName>
</protein>
<reference evidence="17" key="1">
    <citation type="submission" date="2020-05" db="EMBL/GenBank/DDBJ databases">
        <authorList>
            <person name="Chiriac C."/>
            <person name="Salcher M."/>
            <person name="Ghai R."/>
            <person name="Kavagutti S V."/>
        </authorList>
    </citation>
    <scope>NUCLEOTIDE SEQUENCE</scope>
</reference>
<dbReference type="Pfam" id="PF04452">
    <property type="entry name" value="Methyltrans_RNA"/>
    <property type="match status" value="1"/>
</dbReference>
<comment type="similarity">
    <text evidence="2">Belongs to the RNA methyltransferase RsmE family.</text>
</comment>
<dbReference type="InterPro" id="IPR046887">
    <property type="entry name" value="RsmE_PUA-like"/>
</dbReference>
<evidence type="ECO:0000256" key="1">
    <source>
        <dbReference type="ARBA" id="ARBA00004496"/>
    </source>
</evidence>
<dbReference type="SUPFAM" id="SSF75217">
    <property type="entry name" value="alpha/beta knot"/>
    <property type="match status" value="1"/>
</dbReference>
<dbReference type="EC" id="2.1.1.193" evidence="3"/>
<dbReference type="Gene3D" id="2.40.240.20">
    <property type="entry name" value="Hypothetical PUA domain-like, domain 1"/>
    <property type="match status" value="1"/>
</dbReference>
<dbReference type="EMBL" id="CAEZYX010000019">
    <property type="protein sequence ID" value="CAB4737679.1"/>
    <property type="molecule type" value="Genomic_DNA"/>
</dbReference>
<evidence type="ECO:0000256" key="9">
    <source>
        <dbReference type="ARBA" id="ARBA00025699"/>
    </source>
</evidence>
<dbReference type="PIRSF" id="PIRSF015601">
    <property type="entry name" value="MTase_slr0722"/>
    <property type="match status" value="1"/>
</dbReference>
<evidence type="ECO:0000313" key="13">
    <source>
        <dbReference type="EMBL" id="CAB4585458.1"/>
    </source>
</evidence>
<evidence type="ECO:0000313" key="16">
    <source>
        <dbReference type="EMBL" id="CAB4806542.1"/>
    </source>
</evidence>